<dbReference type="EMBL" id="FZNZ01000008">
    <property type="protein sequence ID" value="SNR74320.1"/>
    <property type="molecule type" value="Genomic_DNA"/>
</dbReference>
<keyword evidence="2" id="KW-1185">Reference proteome</keyword>
<accession>A0AA94LJS7</accession>
<comment type="caution">
    <text evidence="1">The sequence shown here is derived from an EMBL/GenBank/DDBJ whole genome shotgun (WGS) entry which is preliminary data.</text>
</comment>
<evidence type="ECO:0000313" key="1">
    <source>
        <dbReference type="EMBL" id="SNR74320.1"/>
    </source>
</evidence>
<protein>
    <submittedName>
        <fullName evidence="1">Uncharacterized protein</fullName>
    </submittedName>
</protein>
<sequence length="154" mass="16892">MKKGIALLCLMALTIGFMVSCSKMAVGYLRTTGASFTPDSLNAFHNVDSTSDRGKYKQPFVSTRIQGVAGTNPINYELSGVKADNQEQAQLFMKLYKEGKISVTGGLIVVTQDAAQQLPNGRYHLSIKVYNEDHEAVLENIFKVVVTDDELLVD</sequence>
<dbReference type="PROSITE" id="PS51257">
    <property type="entry name" value="PROKAR_LIPOPROTEIN"/>
    <property type="match status" value="1"/>
</dbReference>
<gene>
    <name evidence="1" type="ORF">SAMN06265364_10830</name>
</gene>
<dbReference type="AlphaFoldDB" id="A0AA94LJS7"/>
<evidence type="ECO:0000313" key="2">
    <source>
        <dbReference type="Proteomes" id="UP000198427"/>
    </source>
</evidence>
<dbReference type="Proteomes" id="UP000198427">
    <property type="component" value="Unassembled WGS sequence"/>
</dbReference>
<reference evidence="1 2" key="1">
    <citation type="submission" date="2017-06" db="EMBL/GenBank/DDBJ databases">
        <authorList>
            <person name="Varghese N."/>
            <person name="Submissions S."/>
        </authorList>
    </citation>
    <scope>NUCLEOTIDE SEQUENCE [LARGE SCALE GENOMIC DNA]</scope>
    <source>
        <strain evidence="1 2">DSM 26989</strain>
    </source>
</reference>
<proteinExistence type="predicted"/>
<organism evidence="1 2">
    <name type="scientific">Prevotella jejuni</name>
    <dbReference type="NCBI Taxonomy" id="1177574"/>
    <lineage>
        <taxon>Bacteria</taxon>
        <taxon>Pseudomonadati</taxon>
        <taxon>Bacteroidota</taxon>
        <taxon>Bacteroidia</taxon>
        <taxon>Bacteroidales</taxon>
        <taxon>Prevotellaceae</taxon>
        <taxon>Prevotella</taxon>
    </lineage>
</organism>
<name>A0AA94LJS7_9BACT</name>